<protein>
    <submittedName>
        <fullName evidence="1">Uncharacterized protein</fullName>
    </submittedName>
</protein>
<evidence type="ECO:0000313" key="2">
    <source>
        <dbReference type="Proteomes" id="UP001148838"/>
    </source>
</evidence>
<dbReference type="EMBL" id="JAJSOF020000019">
    <property type="protein sequence ID" value="KAJ4437953.1"/>
    <property type="molecule type" value="Genomic_DNA"/>
</dbReference>
<keyword evidence="2" id="KW-1185">Reference proteome</keyword>
<gene>
    <name evidence="1" type="ORF">ANN_13892</name>
</gene>
<comment type="caution">
    <text evidence="1">The sequence shown here is derived from an EMBL/GenBank/DDBJ whole genome shotgun (WGS) entry which is preliminary data.</text>
</comment>
<sequence length="319" mass="36552">MADSESYNMFHSEYLCGTTYLDMVEQFFFPQIEHLQTNILFQQVGAPPHWVNDVRTTLDNVFPGRWIDSGGPIASPLSSPNLTSLDFFLWGYVKDKVYDTPVRRDLRDLRERIIEAIERIPEDMLQRAWQEIVHRLDIVTVTAGAHSLMLAGSEFQSLGRAIVKEDEYEEVRWDGCNHDTRFGHRCSKPTACSFTSRPVRRSPEPQRLLLSTCASVLVHAVAELSTALEESRGLVNELKLALDDRNKKIRHLECRIDDMEQYQRRQCLRIFGVPEVENEDTDVIAIQVAEKTGVSLQVSDIDRSHRVGKRRMIVPGPSL</sequence>
<dbReference type="PANTHER" id="PTHR47326:SF1">
    <property type="entry name" value="HTH PSQ-TYPE DOMAIN-CONTAINING PROTEIN"/>
    <property type="match status" value="1"/>
</dbReference>
<proteinExistence type="predicted"/>
<name>A0ABQ8SUT0_PERAM</name>
<dbReference type="InterPro" id="IPR036397">
    <property type="entry name" value="RNaseH_sf"/>
</dbReference>
<organism evidence="1 2">
    <name type="scientific">Periplaneta americana</name>
    <name type="common">American cockroach</name>
    <name type="synonym">Blatta americana</name>
    <dbReference type="NCBI Taxonomy" id="6978"/>
    <lineage>
        <taxon>Eukaryota</taxon>
        <taxon>Metazoa</taxon>
        <taxon>Ecdysozoa</taxon>
        <taxon>Arthropoda</taxon>
        <taxon>Hexapoda</taxon>
        <taxon>Insecta</taxon>
        <taxon>Pterygota</taxon>
        <taxon>Neoptera</taxon>
        <taxon>Polyneoptera</taxon>
        <taxon>Dictyoptera</taxon>
        <taxon>Blattodea</taxon>
        <taxon>Blattoidea</taxon>
        <taxon>Blattidae</taxon>
        <taxon>Blattinae</taxon>
        <taxon>Periplaneta</taxon>
    </lineage>
</organism>
<dbReference type="Proteomes" id="UP001148838">
    <property type="component" value="Unassembled WGS sequence"/>
</dbReference>
<dbReference type="PANTHER" id="PTHR47326">
    <property type="entry name" value="TRANSPOSABLE ELEMENT TC3 TRANSPOSASE-LIKE PROTEIN"/>
    <property type="match status" value="1"/>
</dbReference>
<accession>A0ABQ8SUT0</accession>
<evidence type="ECO:0000313" key="1">
    <source>
        <dbReference type="EMBL" id="KAJ4437953.1"/>
    </source>
</evidence>
<reference evidence="1 2" key="1">
    <citation type="journal article" date="2022" name="Allergy">
        <title>Genome assembly and annotation of Periplaneta americana reveal a comprehensive cockroach allergen profile.</title>
        <authorList>
            <person name="Wang L."/>
            <person name="Xiong Q."/>
            <person name="Saelim N."/>
            <person name="Wang L."/>
            <person name="Nong W."/>
            <person name="Wan A.T."/>
            <person name="Shi M."/>
            <person name="Liu X."/>
            <person name="Cao Q."/>
            <person name="Hui J.H.L."/>
            <person name="Sookrung N."/>
            <person name="Leung T.F."/>
            <person name="Tungtrongchitr A."/>
            <person name="Tsui S.K.W."/>
        </authorList>
    </citation>
    <scope>NUCLEOTIDE SEQUENCE [LARGE SCALE GENOMIC DNA]</scope>
    <source>
        <strain evidence="1">PWHHKU_190912</strain>
    </source>
</reference>
<dbReference type="Gene3D" id="3.30.420.10">
    <property type="entry name" value="Ribonuclease H-like superfamily/Ribonuclease H"/>
    <property type="match status" value="1"/>
</dbReference>